<reference evidence="1" key="1">
    <citation type="submission" date="2020-08" db="EMBL/GenBank/DDBJ databases">
        <title>Multicomponent nature underlies the extraordinary mechanical properties of spider dragline silk.</title>
        <authorList>
            <person name="Kono N."/>
            <person name="Nakamura H."/>
            <person name="Mori M."/>
            <person name="Yoshida Y."/>
            <person name="Ohtoshi R."/>
            <person name="Malay A.D."/>
            <person name="Moran D.A.P."/>
            <person name="Tomita M."/>
            <person name="Numata K."/>
            <person name="Arakawa K."/>
        </authorList>
    </citation>
    <scope>NUCLEOTIDE SEQUENCE</scope>
</reference>
<proteinExistence type="predicted"/>
<gene>
    <name evidence="1" type="ORF">NPIL_72341</name>
</gene>
<dbReference type="AlphaFoldDB" id="A0A8X6THJ2"/>
<accession>A0A8X6THJ2</accession>
<keyword evidence="2" id="KW-1185">Reference proteome</keyword>
<dbReference type="EMBL" id="BMAW01058244">
    <property type="protein sequence ID" value="GFT15239.1"/>
    <property type="molecule type" value="Genomic_DNA"/>
</dbReference>
<organism evidence="1 2">
    <name type="scientific">Nephila pilipes</name>
    <name type="common">Giant wood spider</name>
    <name type="synonym">Nephila maculata</name>
    <dbReference type="NCBI Taxonomy" id="299642"/>
    <lineage>
        <taxon>Eukaryota</taxon>
        <taxon>Metazoa</taxon>
        <taxon>Ecdysozoa</taxon>
        <taxon>Arthropoda</taxon>
        <taxon>Chelicerata</taxon>
        <taxon>Arachnida</taxon>
        <taxon>Araneae</taxon>
        <taxon>Araneomorphae</taxon>
        <taxon>Entelegynae</taxon>
        <taxon>Araneoidea</taxon>
        <taxon>Nephilidae</taxon>
        <taxon>Nephila</taxon>
    </lineage>
</organism>
<evidence type="ECO:0000313" key="2">
    <source>
        <dbReference type="Proteomes" id="UP000887013"/>
    </source>
</evidence>
<comment type="caution">
    <text evidence="1">The sequence shown here is derived from an EMBL/GenBank/DDBJ whole genome shotgun (WGS) entry which is preliminary data.</text>
</comment>
<evidence type="ECO:0000313" key="1">
    <source>
        <dbReference type="EMBL" id="GFT15239.1"/>
    </source>
</evidence>
<protein>
    <submittedName>
        <fullName evidence="1">Uncharacterized protein</fullName>
    </submittedName>
</protein>
<dbReference type="Proteomes" id="UP000887013">
    <property type="component" value="Unassembled WGS sequence"/>
</dbReference>
<sequence>MGLSIQGWNGARQGEKKTFETSRKFVRLLHPPSWRFVDPLHLSPWTANLIRKHRFLDGSRSAAVSCEGEGPVTMKMNYRLIKSTVLERVQNDAARDSADINNDTVLNILHSSSLSHMMHIENWVHEYRRSQ</sequence>
<name>A0A8X6THJ2_NEPPI</name>